<dbReference type="Proteomes" id="UP000197138">
    <property type="component" value="Unassembled WGS sequence"/>
</dbReference>
<proteinExistence type="predicted"/>
<feature type="region of interest" description="Disordered" evidence="1">
    <location>
        <begin position="272"/>
        <end position="292"/>
    </location>
</feature>
<dbReference type="PANTHER" id="PTHR36810:SF1">
    <property type="entry name" value="OS05G0232200 PROTEIN"/>
    <property type="match status" value="1"/>
</dbReference>
<evidence type="ECO:0000313" key="3">
    <source>
        <dbReference type="EMBL" id="OWM66122.1"/>
    </source>
</evidence>
<dbReference type="AlphaFoldDB" id="A0A218W1X4"/>
<feature type="region of interest" description="Disordered" evidence="1">
    <location>
        <begin position="377"/>
        <end position="396"/>
    </location>
</feature>
<keyword evidence="2" id="KW-0812">Transmembrane</keyword>
<evidence type="ECO:0000256" key="1">
    <source>
        <dbReference type="SAM" id="MobiDB-lite"/>
    </source>
</evidence>
<accession>A0A218W1X4</accession>
<gene>
    <name evidence="3" type="ORF">CDL15_Pgr015549</name>
</gene>
<feature type="region of interest" description="Disordered" evidence="1">
    <location>
        <begin position="214"/>
        <end position="260"/>
    </location>
</feature>
<organism evidence="3 4">
    <name type="scientific">Punica granatum</name>
    <name type="common">Pomegranate</name>
    <dbReference type="NCBI Taxonomy" id="22663"/>
    <lineage>
        <taxon>Eukaryota</taxon>
        <taxon>Viridiplantae</taxon>
        <taxon>Streptophyta</taxon>
        <taxon>Embryophyta</taxon>
        <taxon>Tracheophyta</taxon>
        <taxon>Spermatophyta</taxon>
        <taxon>Magnoliopsida</taxon>
        <taxon>eudicotyledons</taxon>
        <taxon>Gunneridae</taxon>
        <taxon>Pentapetalae</taxon>
        <taxon>rosids</taxon>
        <taxon>malvids</taxon>
        <taxon>Myrtales</taxon>
        <taxon>Lythraceae</taxon>
        <taxon>Punica</taxon>
    </lineage>
</organism>
<keyword evidence="2" id="KW-1133">Transmembrane helix</keyword>
<feature type="region of interest" description="Disordered" evidence="1">
    <location>
        <begin position="306"/>
        <end position="325"/>
    </location>
</feature>
<protein>
    <submittedName>
        <fullName evidence="3">Uncharacterized protein</fullName>
    </submittedName>
</protein>
<sequence>MSCNFKKEQCSLLPPFRARGIIISFGYVPVSDIVDLPPSSTPPSWTSIRGSTLIVSLFFFCSFFICLDALSLSDVCGFKLRNAVTMGRREYQASENGDLSIPLTTLRENLVVKLLNSNGHEISCTVVETRLVVEKGIWDEIFHLEGGGKMHLKMQFVLSEEEQSRIRMMRLSALKKKHGDLINDSSKGPDKATDIGRDAATALLCTRGVSVSRQKAEASAAESESTEVLDKREKISPPEAATRRGLHGEKASSSTSVSKPPATFAKSFMISHSKAEQGAARNTETKGMQEKTPSNVRKMISAFETSLAQDKRPRIKPPPTKPKLTKNEMEVLPSNEQSKERATAVCSIDSLQNQHSAVHEKAGRVEETESAIISGRTLSGEPRDGRQSWKAQALSSDKNEEMKLLSYHGNMEDYSSEGSRQWMFLDEPSNFCVTTGGKKMMHLMEGQMIRTGNCQEKKSIMTPNTLEKLVGVVSRSDIEMNNREQDKASASRQRKPESSRKADADPSGGPLGQVIISINQSNFYSYENDPRIIFGP</sequence>
<keyword evidence="2" id="KW-0472">Membrane</keyword>
<evidence type="ECO:0000313" key="4">
    <source>
        <dbReference type="Proteomes" id="UP000197138"/>
    </source>
</evidence>
<feature type="transmembrane region" description="Helical" evidence="2">
    <location>
        <begin position="50"/>
        <end position="72"/>
    </location>
</feature>
<evidence type="ECO:0000256" key="2">
    <source>
        <dbReference type="SAM" id="Phobius"/>
    </source>
</evidence>
<feature type="region of interest" description="Disordered" evidence="1">
    <location>
        <begin position="477"/>
        <end position="513"/>
    </location>
</feature>
<comment type="caution">
    <text evidence="3">The sequence shown here is derived from an EMBL/GenBank/DDBJ whole genome shotgun (WGS) entry which is preliminary data.</text>
</comment>
<dbReference type="PANTHER" id="PTHR36810">
    <property type="entry name" value="BNACNNG47150D PROTEIN"/>
    <property type="match status" value="1"/>
</dbReference>
<name>A0A218W1X4_PUNGR</name>
<dbReference type="EMBL" id="MTKT01005556">
    <property type="protein sequence ID" value="OWM66122.1"/>
    <property type="molecule type" value="Genomic_DNA"/>
</dbReference>
<feature type="compositionally biased region" description="Basic and acidic residues" evidence="1">
    <location>
        <begin position="477"/>
        <end position="504"/>
    </location>
</feature>
<reference evidence="4" key="1">
    <citation type="journal article" date="2017" name="Plant J.">
        <title>The pomegranate (Punica granatum L.) genome and the genomics of punicalagin biosynthesis.</title>
        <authorList>
            <person name="Qin G."/>
            <person name="Xu C."/>
            <person name="Ming R."/>
            <person name="Tang H."/>
            <person name="Guyot R."/>
            <person name="Kramer E.M."/>
            <person name="Hu Y."/>
            <person name="Yi X."/>
            <person name="Qi Y."/>
            <person name="Xu X."/>
            <person name="Gao Z."/>
            <person name="Pan H."/>
            <person name="Jian J."/>
            <person name="Tian Y."/>
            <person name="Yue Z."/>
            <person name="Xu Y."/>
        </authorList>
    </citation>
    <scope>NUCLEOTIDE SEQUENCE [LARGE SCALE GENOMIC DNA]</scope>
    <source>
        <strain evidence="4">cv. Dabenzi</strain>
    </source>
</reference>